<keyword evidence="6" id="KW-0175">Coiled coil</keyword>
<accession>T0Y4H8</accession>
<feature type="non-terminal residue" evidence="7">
    <location>
        <position position="1"/>
    </location>
</feature>
<reference evidence="7" key="1">
    <citation type="submission" date="2013-08" db="EMBL/GenBank/DDBJ databases">
        <authorList>
            <person name="Mendez C."/>
            <person name="Richter M."/>
            <person name="Ferrer M."/>
            <person name="Sanchez J."/>
        </authorList>
    </citation>
    <scope>NUCLEOTIDE SEQUENCE</scope>
</reference>
<dbReference type="PANTHER" id="PTHR10055">
    <property type="entry name" value="TRYPTOPHANYL-TRNA SYNTHETASE"/>
    <property type="match status" value="1"/>
</dbReference>
<dbReference type="GO" id="GO:0005524">
    <property type="term" value="F:ATP binding"/>
    <property type="evidence" value="ECO:0007669"/>
    <property type="project" value="UniProtKB-KW"/>
</dbReference>
<gene>
    <name evidence="7" type="ORF">B1A_21469</name>
</gene>
<keyword evidence="5 7" id="KW-0030">Aminoacyl-tRNA synthetase</keyword>
<evidence type="ECO:0000256" key="5">
    <source>
        <dbReference type="ARBA" id="ARBA00023146"/>
    </source>
</evidence>
<keyword evidence="2" id="KW-0547">Nucleotide-binding</keyword>
<dbReference type="InterPro" id="IPR002305">
    <property type="entry name" value="aa-tRNA-synth_Ic"/>
</dbReference>
<name>T0Y4H8_9ZZZZ</name>
<evidence type="ECO:0000256" key="3">
    <source>
        <dbReference type="ARBA" id="ARBA00022840"/>
    </source>
</evidence>
<dbReference type="SUPFAM" id="SSF52374">
    <property type="entry name" value="Nucleotidylyl transferase"/>
    <property type="match status" value="1"/>
</dbReference>
<sequence>HIRLTRDIANRHRIFNISWEADQVQISISGKYDEKKMINIASRKLEEMGFDVTSKNYNYRLITARGNHSEKVKLDMEMVGLEANMNEHAFIAPSATYQKLITGLKGGKMSSSKPESLISLNDKPEEAAKKIKSATTGGRATVEEQKLKGGEPDKCPVFELYSFHLSSRDDDLKEINDNCRSGSLLCGSCKSEAAERMRKFLTDLNEKREEARDRKELYIQEE</sequence>
<dbReference type="GO" id="GO:0005737">
    <property type="term" value="C:cytoplasm"/>
    <property type="evidence" value="ECO:0007669"/>
    <property type="project" value="TreeGrafter"/>
</dbReference>
<evidence type="ECO:0000256" key="6">
    <source>
        <dbReference type="SAM" id="Coils"/>
    </source>
</evidence>
<evidence type="ECO:0000256" key="2">
    <source>
        <dbReference type="ARBA" id="ARBA00022741"/>
    </source>
</evidence>
<dbReference type="AlphaFoldDB" id="T0Y4H8"/>
<dbReference type="Gene3D" id="1.10.240.10">
    <property type="entry name" value="Tyrosyl-Transfer RNA Synthetase"/>
    <property type="match status" value="1"/>
</dbReference>
<organism evidence="7">
    <name type="scientific">mine drainage metagenome</name>
    <dbReference type="NCBI Taxonomy" id="410659"/>
    <lineage>
        <taxon>unclassified sequences</taxon>
        <taxon>metagenomes</taxon>
        <taxon>ecological metagenomes</taxon>
    </lineage>
</organism>
<keyword evidence="4" id="KW-0648">Protein biosynthesis</keyword>
<dbReference type="EMBL" id="AUZX01015864">
    <property type="protein sequence ID" value="EQD27968.1"/>
    <property type="molecule type" value="Genomic_DNA"/>
</dbReference>
<evidence type="ECO:0000313" key="7">
    <source>
        <dbReference type="EMBL" id="EQD27968.1"/>
    </source>
</evidence>
<proteinExistence type="predicted"/>
<reference evidence="7" key="2">
    <citation type="journal article" date="2014" name="ISME J.">
        <title>Microbial stratification in low pH oxic and suboxic macroscopic growths along an acid mine drainage.</title>
        <authorList>
            <person name="Mendez-Garcia C."/>
            <person name="Mesa V."/>
            <person name="Sprenger R.R."/>
            <person name="Richter M."/>
            <person name="Diez M.S."/>
            <person name="Solano J."/>
            <person name="Bargiela R."/>
            <person name="Golyshina O.V."/>
            <person name="Manteca A."/>
            <person name="Ramos J.L."/>
            <person name="Gallego J.R."/>
            <person name="Llorente I."/>
            <person name="Martins Dos Santos V.A."/>
            <person name="Jensen O.N."/>
            <person name="Pelaez A.I."/>
            <person name="Sanchez J."/>
            <person name="Ferrer M."/>
        </authorList>
    </citation>
    <scope>NUCLEOTIDE SEQUENCE</scope>
</reference>
<feature type="coiled-coil region" evidence="6">
    <location>
        <begin position="190"/>
        <end position="221"/>
    </location>
</feature>
<dbReference type="PANTHER" id="PTHR10055:SF5">
    <property type="entry name" value="TRYPTOPHAN--TRNA LIGASE"/>
    <property type="match status" value="1"/>
</dbReference>
<dbReference type="Pfam" id="PF00579">
    <property type="entry name" value="tRNA-synt_1b"/>
    <property type="match status" value="1"/>
</dbReference>
<dbReference type="GO" id="GO:0004830">
    <property type="term" value="F:tryptophan-tRNA ligase activity"/>
    <property type="evidence" value="ECO:0007669"/>
    <property type="project" value="TreeGrafter"/>
</dbReference>
<dbReference type="GO" id="GO:0006436">
    <property type="term" value="P:tryptophanyl-tRNA aminoacylation"/>
    <property type="evidence" value="ECO:0007669"/>
    <property type="project" value="TreeGrafter"/>
</dbReference>
<comment type="caution">
    <text evidence="7">The sequence shown here is derived from an EMBL/GenBank/DDBJ whole genome shotgun (WGS) entry which is preliminary data.</text>
</comment>
<keyword evidence="1" id="KW-0436">Ligase</keyword>
<evidence type="ECO:0000256" key="4">
    <source>
        <dbReference type="ARBA" id="ARBA00022917"/>
    </source>
</evidence>
<protein>
    <submittedName>
        <fullName evidence="7">Tryptophanyl-tRNA synthetase</fullName>
    </submittedName>
</protein>
<evidence type="ECO:0000256" key="1">
    <source>
        <dbReference type="ARBA" id="ARBA00022598"/>
    </source>
</evidence>
<keyword evidence="3" id="KW-0067">ATP-binding</keyword>